<dbReference type="SUPFAM" id="SSF52540">
    <property type="entry name" value="P-loop containing nucleoside triphosphate hydrolases"/>
    <property type="match status" value="1"/>
</dbReference>
<dbReference type="Gene3D" id="3.40.50.300">
    <property type="entry name" value="P-loop containing nucleotide triphosphate hydrolases"/>
    <property type="match status" value="1"/>
</dbReference>
<organism evidence="1 2">
    <name type="scientific">Methylophaga lonarensis MPL</name>
    <dbReference type="NCBI Taxonomy" id="1286106"/>
    <lineage>
        <taxon>Bacteria</taxon>
        <taxon>Pseudomonadati</taxon>
        <taxon>Pseudomonadota</taxon>
        <taxon>Gammaproteobacteria</taxon>
        <taxon>Thiotrichales</taxon>
        <taxon>Piscirickettsiaceae</taxon>
        <taxon>Methylophaga</taxon>
    </lineage>
</organism>
<dbReference type="eggNOG" id="COG2607">
    <property type="taxonomic scope" value="Bacteria"/>
</dbReference>
<keyword evidence="2" id="KW-1185">Reference proteome</keyword>
<dbReference type="Pfam" id="PF05673">
    <property type="entry name" value="DUF815"/>
    <property type="match status" value="1"/>
</dbReference>
<comment type="caution">
    <text evidence="1">The sequence shown here is derived from an EMBL/GenBank/DDBJ whole genome shotgun (WGS) entry which is preliminary data.</text>
</comment>
<proteinExistence type="predicted"/>
<dbReference type="OrthoDB" id="9812140at2"/>
<evidence type="ECO:0000313" key="2">
    <source>
        <dbReference type="Proteomes" id="UP000012019"/>
    </source>
</evidence>
<protein>
    <submittedName>
        <fullName evidence="1">Uncharacterized protein</fullName>
    </submittedName>
</protein>
<dbReference type="EMBL" id="APHR01000043">
    <property type="protein sequence ID" value="EMR12748.1"/>
    <property type="molecule type" value="Genomic_DNA"/>
</dbReference>
<gene>
    <name evidence="1" type="ORF">MPL1_08678</name>
</gene>
<dbReference type="InterPro" id="IPR008533">
    <property type="entry name" value="DUF815"/>
</dbReference>
<evidence type="ECO:0000313" key="1">
    <source>
        <dbReference type="EMBL" id="EMR12748.1"/>
    </source>
</evidence>
<accession>M7NVG8</accession>
<name>M7NVG8_9GAMM</name>
<reference evidence="1 2" key="1">
    <citation type="journal article" date="2013" name="Genome Announc.">
        <title>Draft Genome Sequence of Methylophaga lonarensis MPLT, a Haloalkaliphilic (Non-Methane-Utilizing) Methylotroph.</title>
        <authorList>
            <person name="Shetty S.A."/>
            <person name="Marathe N.P."/>
            <person name="Munot H."/>
            <person name="Antony C.P."/>
            <person name="Dhotre D.P."/>
            <person name="Murrell J.C."/>
            <person name="Shouche Y.S."/>
        </authorList>
    </citation>
    <scope>NUCLEOTIDE SEQUENCE [LARGE SCALE GENOMIC DNA]</scope>
    <source>
        <strain evidence="1 2">MPL</strain>
    </source>
</reference>
<sequence>MTNLDWHNIKAAVWRPHSEKLKAIGRLDPVSLDSLVGIDEQKSALMQNTERFIRGEPSNHALLWGSRGTGKSSLIKALLNQYAEQGLRMLQIDKEQLHWLPEILDDLEDRPFRFVIFCDDLSFEVGEDSYKPLKTLLEGGLELPPEHVRIYATSNRRHLMPELQAENQLSKVVGDEVHYTDSLEDKLALSDRFGLWLSFYPASWDSYLTMVDVLFKDHSIEQQQLHEAARQFAMRRASHSGRTAVQFYKSWLANKGA</sequence>
<dbReference type="STRING" id="1286106.MPL1_08678"/>
<dbReference type="PATRIC" id="fig|1286106.3.peg.1742"/>
<dbReference type="PANTHER" id="PTHR42935">
    <property type="entry name" value="SLR0930 PROTEIN"/>
    <property type="match status" value="1"/>
</dbReference>
<dbReference type="RefSeq" id="WP_009726710.1">
    <property type="nucleotide sequence ID" value="NZ_APHR01000043.1"/>
</dbReference>
<dbReference type="InterPro" id="IPR027417">
    <property type="entry name" value="P-loop_NTPase"/>
</dbReference>
<dbReference type="AlphaFoldDB" id="M7NVG8"/>
<dbReference type="PANTHER" id="PTHR42935:SF1">
    <property type="entry name" value="SLR0930 PROTEIN"/>
    <property type="match status" value="1"/>
</dbReference>
<dbReference type="Proteomes" id="UP000012019">
    <property type="component" value="Unassembled WGS sequence"/>
</dbReference>